<evidence type="ECO:0000256" key="1">
    <source>
        <dbReference type="ARBA" id="ARBA00004141"/>
    </source>
</evidence>
<accession>A0A0R2DRV1</accession>
<dbReference type="InterPro" id="IPR044492">
    <property type="entry name" value="P_typ_ATPase_HD_dom"/>
</dbReference>
<dbReference type="EMBL" id="AYZF01000008">
    <property type="protein sequence ID" value="KRN06718.1"/>
    <property type="molecule type" value="Genomic_DNA"/>
</dbReference>
<dbReference type="Gene3D" id="3.40.50.1000">
    <property type="entry name" value="HAD superfamily/HAD-like"/>
    <property type="match status" value="1"/>
</dbReference>
<dbReference type="InterPro" id="IPR027256">
    <property type="entry name" value="P-typ_ATPase_IB"/>
</dbReference>
<dbReference type="InterPro" id="IPR001757">
    <property type="entry name" value="P_typ_ATPase"/>
</dbReference>
<comment type="subcellular location">
    <subcellularLocation>
        <location evidence="10">Cell membrane</location>
    </subcellularLocation>
    <subcellularLocation>
        <location evidence="1">Membrane</location>
        <topology evidence="1">Multi-pass membrane protein</topology>
    </subcellularLocation>
</comment>
<dbReference type="InterPro" id="IPR059000">
    <property type="entry name" value="ATPase_P-type_domA"/>
</dbReference>
<dbReference type="PROSITE" id="PS00154">
    <property type="entry name" value="ATPASE_E1_E2"/>
    <property type="match status" value="1"/>
</dbReference>
<dbReference type="InterPro" id="IPR036412">
    <property type="entry name" value="HAD-like_sf"/>
</dbReference>
<keyword evidence="10" id="KW-0479">Metal-binding</keyword>
<dbReference type="GO" id="GO:0046872">
    <property type="term" value="F:metal ion binding"/>
    <property type="evidence" value="ECO:0007669"/>
    <property type="project" value="UniProtKB-KW"/>
</dbReference>
<dbReference type="PRINTS" id="PR00119">
    <property type="entry name" value="CATATPASE"/>
</dbReference>
<dbReference type="EC" id="7.2.2.21" evidence="8"/>
<organism evidence="12 13">
    <name type="scientific">Liquorilactobacillus sucicola DSM 21376 = JCM 15457</name>
    <dbReference type="NCBI Taxonomy" id="1423806"/>
    <lineage>
        <taxon>Bacteria</taxon>
        <taxon>Bacillati</taxon>
        <taxon>Bacillota</taxon>
        <taxon>Bacilli</taxon>
        <taxon>Lactobacillales</taxon>
        <taxon>Lactobacillaceae</taxon>
        <taxon>Liquorilactobacillus</taxon>
    </lineage>
</organism>
<comment type="catalytic activity">
    <reaction evidence="9">
        <text>Cd(2+)(in) + ATP + H2O = Cd(2+)(out) + ADP + phosphate + H(+)</text>
        <dbReference type="Rhea" id="RHEA:12132"/>
        <dbReference type="ChEBI" id="CHEBI:15377"/>
        <dbReference type="ChEBI" id="CHEBI:15378"/>
        <dbReference type="ChEBI" id="CHEBI:30616"/>
        <dbReference type="ChEBI" id="CHEBI:43474"/>
        <dbReference type="ChEBI" id="CHEBI:48775"/>
        <dbReference type="ChEBI" id="CHEBI:456216"/>
        <dbReference type="EC" id="7.2.2.21"/>
    </reaction>
</comment>
<evidence type="ECO:0000256" key="6">
    <source>
        <dbReference type="ARBA" id="ARBA00022989"/>
    </source>
</evidence>
<dbReference type="SFLD" id="SFLDF00027">
    <property type="entry name" value="p-type_atpase"/>
    <property type="match status" value="1"/>
</dbReference>
<dbReference type="SFLD" id="SFLDG00002">
    <property type="entry name" value="C1.7:_P-type_atpase_like"/>
    <property type="match status" value="1"/>
</dbReference>
<dbReference type="GO" id="GO:0016887">
    <property type="term" value="F:ATP hydrolysis activity"/>
    <property type="evidence" value="ECO:0007669"/>
    <property type="project" value="InterPro"/>
</dbReference>
<dbReference type="SUPFAM" id="SSF56784">
    <property type="entry name" value="HAD-like"/>
    <property type="match status" value="1"/>
</dbReference>
<evidence type="ECO:0000313" key="12">
    <source>
        <dbReference type="EMBL" id="KRN06718.1"/>
    </source>
</evidence>
<dbReference type="AlphaFoldDB" id="A0A0R2DRV1"/>
<evidence type="ECO:0000256" key="4">
    <source>
        <dbReference type="ARBA" id="ARBA00022692"/>
    </source>
</evidence>
<dbReference type="Pfam" id="PF00122">
    <property type="entry name" value="E1-E2_ATPase"/>
    <property type="match status" value="1"/>
</dbReference>
<dbReference type="GO" id="GO:0005886">
    <property type="term" value="C:plasma membrane"/>
    <property type="evidence" value="ECO:0007669"/>
    <property type="project" value="UniProtKB-SubCell"/>
</dbReference>
<dbReference type="eggNOG" id="COG2217">
    <property type="taxonomic scope" value="Bacteria"/>
</dbReference>
<evidence type="ECO:0000256" key="8">
    <source>
        <dbReference type="ARBA" id="ARBA00039103"/>
    </source>
</evidence>
<evidence type="ECO:0000259" key="11">
    <source>
        <dbReference type="Pfam" id="PF00122"/>
    </source>
</evidence>
<dbReference type="Pfam" id="PF00702">
    <property type="entry name" value="Hydrolase"/>
    <property type="match status" value="1"/>
</dbReference>
<name>A0A0R2DRV1_9LACO</name>
<dbReference type="PANTHER" id="PTHR48085:SF5">
    <property type="entry name" value="CADMIUM_ZINC-TRANSPORTING ATPASE HMA4-RELATED"/>
    <property type="match status" value="1"/>
</dbReference>
<comment type="caution">
    <text evidence="12">The sequence shown here is derived from an EMBL/GenBank/DDBJ whole genome shotgun (WGS) entry which is preliminary data.</text>
</comment>
<dbReference type="STRING" id="1423806.FD15_GL000272"/>
<dbReference type="GO" id="GO:0008551">
    <property type="term" value="F:P-type cadmium transporter activity"/>
    <property type="evidence" value="ECO:0007669"/>
    <property type="project" value="UniProtKB-EC"/>
</dbReference>
<evidence type="ECO:0000256" key="7">
    <source>
        <dbReference type="ARBA" id="ARBA00023136"/>
    </source>
</evidence>
<protein>
    <recommendedName>
        <fullName evidence="8">Cd(2+)-exporting ATPase</fullName>
        <ecNumber evidence="8">7.2.2.21</ecNumber>
    </recommendedName>
</protein>
<dbReference type="InterPro" id="IPR008250">
    <property type="entry name" value="ATPase_P-typ_transduc_dom_A_sf"/>
</dbReference>
<dbReference type="Gene3D" id="2.70.150.10">
    <property type="entry name" value="Calcium-transporting ATPase, cytoplasmic transduction domain A"/>
    <property type="match status" value="1"/>
</dbReference>
<keyword evidence="13" id="KW-1185">Reference proteome</keyword>
<dbReference type="Gene3D" id="3.40.1110.10">
    <property type="entry name" value="Calcium-transporting ATPase, cytoplasmic domain N"/>
    <property type="match status" value="1"/>
</dbReference>
<dbReference type="PATRIC" id="fig|1423806.3.peg.278"/>
<evidence type="ECO:0000256" key="3">
    <source>
        <dbReference type="ARBA" id="ARBA00022539"/>
    </source>
</evidence>
<keyword evidence="10" id="KW-1003">Cell membrane</keyword>
<evidence type="ECO:0000256" key="9">
    <source>
        <dbReference type="ARBA" id="ARBA00049338"/>
    </source>
</evidence>
<keyword evidence="5" id="KW-1278">Translocase</keyword>
<proteinExistence type="inferred from homology"/>
<keyword evidence="6" id="KW-1133">Transmembrane helix</keyword>
<dbReference type="Proteomes" id="UP000050961">
    <property type="component" value="Unassembled WGS sequence"/>
</dbReference>
<dbReference type="GO" id="GO:0005524">
    <property type="term" value="F:ATP binding"/>
    <property type="evidence" value="ECO:0007669"/>
    <property type="project" value="UniProtKB-UniRule"/>
</dbReference>
<reference evidence="12 13" key="1">
    <citation type="journal article" date="2015" name="Genome Announc.">
        <title>Expanding the biotechnology potential of lactobacilli through comparative genomics of 213 strains and associated genera.</title>
        <authorList>
            <person name="Sun Z."/>
            <person name="Harris H.M."/>
            <person name="McCann A."/>
            <person name="Guo C."/>
            <person name="Argimon S."/>
            <person name="Zhang W."/>
            <person name="Yang X."/>
            <person name="Jeffery I.B."/>
            <person name="Cooney J.C."/>
            <person name="Kagawa T.F."/>
            <person name="Liu W."/>
            <person name="Song Y."/>
            <person name="Salvetti E."/>
            <person name="Wrobel A."/>
            <person name="Rasinkangas P."/>
            <person name="Parkhill J."/>
            <person name="Rea M.C."/>
            <person name="O'Sullivan O."/>
            <person name="Ritari J."/>
            <person name="Douillard F.P."/>
            <person name="Paul Ross R."/>
            <person name="Yang R."/>
            <person name="Briner A.E."/>
            <person name="Felis G.E."/>
            <person name="de Vos W.M."/>
            <person name="Barrangou R."/>
            <person name="Klaenhammer T.R."/>
            <person name="Caufield P.W."/>
            <person name="Cui Y."/>
            <person name="Zhang H."/>
            <person name="O'Toole P.W."/>
        </authorList>
    </citation>
    <scope>NUCLEOTIDE SEQUENCE [LARGE SCALE GENOMIC DNA]</scope>
    <source>
        <strain evidence="12 13">DSM 21376</strain>
    </source>
</reference>
<dbReference type="InterPro" id="IPR051014">
    <property type="entry name" value="Cation_Transport_ATPase_IB"/>
</dbReference>
<keyword evidence="7" id="KW-0472">Membrane</keyword>
<dbReference type="SFLD" id="SFLDS00003">
    <property type="entry name" value="Haloacid_Dehalogenase"/>
    <property type="match status" value="1"/>
</dbReference>
<comment type="similarity">
    <text evidence="2 10">Belongs to the cation transport ATPase (P-type) (TC 3.A.3) family. Type IB subfamily.</text>
</comment>
<dbReference type="NCBIfam" id="TIGR01525">
    <property type="entry name" value="ATPase-IB_hvy"/>
    <property type="match status" value="1"/>
</dbReference>
<keyword evidence="10" id="KW-0547">Nucleotide-binding</keyword>
<dbReference type="InterPro" id="IPR023299">
    <property type="entry name" value="ATPase_P-typ_cyto_dom_N"/>
</dbReference>
<evidence type="ECO:0000256" key="10">
    <source>
        <dbReference type="RuleBase" id="RU362081"/>
    </source>
</evidence>
<evidence type="ECO:0000256" key="5">
    <source>
        <dbReference type="ARBA" id="ARBA00022967"/>
    </source>
</evidence>
<feature type="domain" description="P-type ATPase A" evidence="11">
    <location>
        <begin position="181"/>
        <end position="277"/>
    </location>
</feature>
<evidence type="ECO:0000256" key="2">
    <source>
        <dbReference type="ARBA" id="ARBA00006024"/>
    </source>
</evidence>
<dbReference type="SUPFAM" id="SSF81653">
    <property type="entry name" value="Calcium ATPase, transduction domain A"/>
    <property type="match status" value="1"/>
</dbReference>
<gene>
    <name evidence="12" type="ORF">FD15_GL000272</name>
</gene>
<keyword evidence="4" id="KW-0812">Transmembrane</keyword>
<dbReference type="InterPro" id="IPR018303">
    <property type="entry name" value="ATPase_P-typ_P_site"/>
</dbReference>
<keyword evidence="10" id="KW-0067">ATP-binding</keyword>
<evidence type="ECO:0000313" key="13">
    <source>
        <dbReference type="Proteomes" id="UP000050961"/>
    </source>
</evidence>
<sequence length="674" mass="73450">MTKKEVQPWGKGALEACARRAAYIYSASYSEHTHSLLVYYEHQTNAEEIITSLSEKIGPHQRFSGSKVLSLTGIMGLSLLTEEYLKVYGARFCTRSLVALNLLGNISLNPHVFKKGLTQLVRLHPTAESLTAVSVLAAHLTLQPLTATIVMMMSGFSDYLEELTSRQSHNFLYSSVRKNSKIIHRIENDEVVDVPLAKVKSGEIIAFYTGEKILVDGEIMAGNAVINEASITGEYQAAVKTKGNVVFAGTVIESGQLRVKAEKLGTQTEEAAIYRLLAEAETNKSRLQKSADALAQKMVPISFGVATATYLLTQNWLKAVGILVIDFVCGVKLSSEIAILATMNHFTQKGIVIKGGQAIENTARVREVIFDKTGTLTVGKPVIQKILVSENFSQDELLRAGAYAEQHASHPLGRALMAESEKRGLAYPSLQIADEEVITGYGIIARNYQQKDTVIVGSLKIMRRFKVQGFERISENYTELSNAIYLAVNDKALGIVLISDQVRPAMAKTIQQLRNLNIAKITMLTGDRGAAASEVAEQLGITNVRSELLPRDKVDYIKRAEKNHPVMMVGDGLNDSAALKWSTVGVALGSHASDAAKSASDIFINDGRPEVISDAVYASQKTMRVIKQNYAGVLGFNVSAIILSFNGKINPIVGAFIHNGTTIGVILRSLLKLH</sequence>
<dbReference type="InterPro" id="IPR023214">
    <property type="entry name" value="HAD_sf"/>
</dbReference>
<dbReference type="PANTHER" id="PTHR48085">
    <property type="entry name" value="CADMIUM/ZINC-TRANSPORTING ATPASE HMA2-RELATED"/>
    <property type="match status" value="1"/>
</dbReference>
<keyword evidence="3" id="KW-0104">Cadmium</keyword>
<dbReference type="NCBIfam" id="TIGR01494">
    <property type="entry name" value="ATPase_P-type"/>
    <property type="match status" value="1"/>
</dbReference>